<keyword evidence="3" id="KW-1185">Reference proteome</keyword>
<sequence>MEHTHTQKNTHIHTHTHTHTHKHRSASTLHISHTAHAYAYDHTELTAQADQAGAMTYRTTQKLRYGVPELWITEVAQATHVSEFVSPPGSRLRVYNSECGGESPWTNLRLRPLSSPSSHFFDILDYLLSRSRGFSHRLYHSVHPTVRVLCPPFSFLPVLDVPSRIWSPSLKSMCPTRLTMIPFPS</sequence>
<dbReference type="Proteomes" id="UP001232148">
    <property type="component" value="Unassembled WGS sequence"/>
</dbReference>
<evidence type="ECO:0000256" key="1">
    <source>
        <dbReference type="SAM" id="MobiDB-lite"/>
    </source>
</evidence>
<dbReference type="EMBL" id="MU842953">
    <property type="protein sequence ID" value="KAK2024828.1"/>
    <property type="molecule type" value="Genomic_DNA"/>
</dbReference>
<comment type="caution">
    <text evidence="2">The sequence shown here is derived from an EMBL/GenBank/DDBJ whole genome shotgun (WGS) entry which is preliminary data.</text>
</comment>
<gene>
    <name evidence="2" type="ORF">LX32DRAFT_81924</name>
</gene>
<dbReference type="AlphaFoldDB" id="A0AAD9H9Z0"/>
<protein>
    <submittedName>
        <fullName evidence="2">Uncharacterized protein</fullName>
    </submittedName>
</protein>
<evidence type="ECO:0000313" key="2">
    <source>
        <dbReference type="EMBL" id="KAK2024828.1"/>
    </source>
</evidence>
<feature type="compositionally biased region" description="Basic residues" evidence="1">
    <location>
        <begin position="1"/>
        <end position="25"/>
    </location>
</feature>
<reference evidence="2" key="1">
    <citation type="submission" date="2021-06" db="EMBL/GenBank/DDBJ databases">
        <title>Comparative genomics, transcriptomics and evolutionary studies reveal genomic signatures of adaptation to plant cell wall in hemibiotrophic fungi.</title>
        <authorList>
            <consortium name="DOE Joint Genome Institute"/>
            <person name="Baroncelli R."/>
            <person name="Diaz J.F."/>
            <person name="Benocci T."/>
            <person name="Peng M."/>
            <person name="Battaglia E."/>
            <person name="Haridas S."/>
            <person name="Andreopoulos W."/>
            <person name="Labutti K."/>
            <person name="Pangilinan J."/>
            <person name="Floch G.L."/>
            <person name="Makela M.R."/>
            <person name="Henrissat B."/>
            <person name="Grigoriev I.V."/>
            <person name="Crouch J.A."/>
            <person name="De Vries R.P."/>
            <person name="Sukno S.A."/>
            <person name="Thon M.R."/>
        </authorList>
    </citation>
    <scope>NUCLEOTIDE SEQUENCE</scope>
    <source>
        <strain evidence="2">MAFF235873</strain>
    </source>
</reference>
<name>A0AAD9H9Z0_9PEZI</name>
<feature type="region of interest" description="Disordered" evidence="1">
    <location>
        <begin position="1"/>
        <end position="27"/>
    </location>
</feature>
<evidence type="ECO:0000313" key="3">
    <source>
        <dbReference type="Proteomes" id="UP001232148"/>
    </source>
</evidence>
<organism evidence="2 3">
    <name type="scientific">Colletotrichum zoysiae</name>
    <dbReference type="NCBI Taxonomy" id="1216348"/>
    <lineage>
        <taxon>Eukaryota</taxon>
        <taxon>Fungi</taxon>
        <taxon>Dikarya</taxon>
        <taxon>Ascomycota</taxon>
        <taxon>Pezizomycotina</taxon>
        <taxon>Sordariomycetes</taxon>
        <taxon>Hypocreomycetidae</taxon>
        <taxon>Glomerellales</taxon>
        <taxon>Glomerellaceae</taxon>
        <taxon>Colletotrichum</taxon>
        <taxon>Colletotrichum graminicola species complex</taxon>
    </lineage>
</organism>
<proteinExistence type="predicted"/>
<accession>A0AAD9H9Z0</accession>